<dbReference type="Proteomes" id="UP000297407">
    <property type="component" value="Unassembled WGS sequence"/>
</dbReference>
<dbReference type="AlphaFoldDB" id="A0A4Z0L5L4"/>
<gene>
    <name evidence="2" type="ORF">E4635_13700</name>
</gene>
<evidence type="ECO:0000313" key="3">
    <source>
        <dbReference type="Proteomes" id="UP000297407"/>
    </source>
</evidence>
<feature type="chain" id="PRO_5021400708" description="GLPGLI family protein" evidence="1">
    <location>
        <begin position="23"/>
        <end position="234"/>
    </location>
</feature>
<name>A0A4Z0L5L4_9FLAO</name>
<proteinExistence type="predicted"/>
<dbReference type="PROSITE" id="PS51257">
    <property type="entry name" value="PROKAR_LIPOPROTEIN"/>
    <property type="match status" value="1"/>
</dbReference>
<accession>A0A4Z0L5L4</accession>
<keyword evidence="1" id="KW-0732">Signal</keyword>
<reference evidence="2 3" key="1">
    <citation type="submission" date="2019-04" db="EMBL/GenBank/DDBJ databases">
        <title>Flavobacterium sp. strain DS2-A Genome sequencing and assembly.</title>
        <authorList>
            <person name="Kim I."/>
        </authorList>
    </citation>
    <scope>NUCLEOTIDE SEQUENCE [LARGE SCALE GENOMIC DNA]</scope>
    <source>
        <strain evidence="2 3">DS2-A</strain>
    </source>
</reference>
<protein>
    <recommendedName>
        <fullName evidence="4">GLPGLI family protein</fullName>
    </recommendedName>
</protein>
<dbReference type="RefSeq" id="WP_135527273.1">
    <property type="nucleotide sequence ID" value="NZ_SRLH01000008.1"/>
</dbReference>
<organism evidence="2 3">
    <name type="scientific">Flavobacterium humi</name>
    <dbReference type="NCBI Taxonomy" id="2562683"/>
    <lineage>
        <taxon>Bacteria</taxon>
        <taxon>Pseudomonadati</taxon>
        <taxon>Bacteroidota</taxon>
        <taxon>Flavobacteriia</taxon>
        <taxon>Flavobacteriales</taxon>
        <taxon>Flavobacteriaceae</taxon>
        <taxon>Flavobacterium</taxon>
    </lineage>
</organism>
<dbReference type="OrthoDB" id="1368457at2"/>
<evidence type="ECO:0000313" key="2">
    <source>
        <dbReference type="EMBL" id="TGD56849.1"/>
    </source>
</evidence>
<sequence>MKYKTIYILLTVFFSSCFCLQAQTVEEVLKKVNTEYTSKKCLSYTSSYNLYKKATDKKAYESYKGIFQKNISNAVYQKIDKTEFVLKGNVCLKIMHPDKLIEISKAEPFVLGEFSIQPLFEYCKVKEFKSNAGFWTIELEPKQFTDLPYSKIVVTVSKSFFITKQVFYFNSGIDFSKDHRKNDISYPVLEIIHSNHKRDKIADGIFSLGKFVSFEKTGIKPSLQYSQYNIEDYR</sequence>
<evidence type="ECO:0000256" key="1">
    <source>
        <dbReference type="SAM" id="SignalP"/>
    </source>
</evidence>
<evidence type="ECO:0008006" key="4">
    <source>
        <dbReference type="Google" id="ProtNLM"/>
    </source>
</evidence>
<feature type="signal peptide" evidence="1">
    <location>
        <begin position="1"/>
        <end position="22"/>
    </location>
</feature>
<comment type="caution">
    <text evidence="2">The sequence shown here is derived from an EMBL/GenBank/DDBJ whole genome shotgun (WGS) entry which is preliminary data.</text>
</comment>
<keyword evidence="3" id="KW-1185">Reference proteome</keyword>
<dbReference type="EMBL" id="SRLH01000008">
    <property type="protein sequence ID" value="TGD56849.1"/>
    <property type="molecule type" value="Genomic_DNA"/>
</dbReference>